<comment type="caution">
    <text evidence="2">The sequence shown here is derived from an EMBL/GenBank/DDBJ whole genome shotgun (WGS) entry which is preliminary data.</text>
</comment>
<proteinExistence type="predicted"/>
<protein>
    <submittedName>
        <fullName evidence="2">Uncharacterized protein</fullName>
    </submittedName>
</protein>
<gene>
    <name evidence="2" type="ORF">GCM10007304_03020</name>
</gene>
<evidence type="ECO:0000313" key="3">
    <source>
        <dbReference type="Proteomes" id="UP000654257"/>
    </source>
</evidence>
<dbReference type="EMBL" id="BMCU01000001">
    <property type="protein sequence ID" value="GGF92583.1"/>
    <property type="molecule type" value="Genomic_DNA"/>
</dbReference>
<keyword evidence="3" id="KW-1185">Reference proteome</keyword>
<dbReference type="AlphaFoldDB" id="A0A917FME4"/>
<feature type="signal peptide" evidence="1">
    <location>
        <begin position="1"/>
        <end position="24"/>
    </location>
</feature>
<name>A0A917FME4_9NOCA</name>
<sequence>MRKIFAAVVLSVAMLGVMPGVASANPTSTYTTVTGPSPYPWESPLTLGVSGSGVEESVDQGPVVAKLAVNVQPPTTDPLYSQQFRLLTFGTHTEIRWRNTATGMSGTAVSDKSLQYPAGGAVIDTGIGTVEYTVIVTVGAFVPQINPQTVTASGVVQVDVRR</sequence>
<evidence type="ECO:0000256" key="1">
    <source>
        <dbReference type="SAM" id="SignalP"/>
    </source>
</evidence>
<accession>A0A917FME4</accession>
<keyword evidence="1" id="KW-0732">Signal</keyword>
<dbReference type="Proteomes" id="UP000654257">
    <property type="component" value="Unassembled WGS sequence"/>
</dbReference>
<feature type="chain" id="PRO_5038115207" evidence="1">
    <location>
        <begin position="25"/>
        <end position="162"/>
    </location>
</feature>
<reference evidence="2" key="1">
    <citation type="journal article" date="2014" name="Int. J. Syst. Evol. Microbiol.">
        <title>Complete genome sequence of Corynebacterium casei LMG S-19264T (=DSM 44701T), isolated from a smear-ripened cheese.</title>
        <authorList>
            <consortium name="US DOE Joint Genome Institute (JGI-PGF)"/>
            <person name="Walter F."/>
            <person name="Albersmeier A."/>
            <person name="Kalinowski J."/>
            <person name="Ruckert C."/>
        </authorList>
    </citation>
    <scope>NUCLEOTIDE SEQUENCE</scope>
    <source>
        <strain evidence="2">CCM 7905</strain>
    </source>
</reference>
<reference evidence="2" key="2">
    <citation type="submission" date="2020-09" db="EMBL/GenBank/DDBJ databases">
        <authorList>
            <person name="Sun Q."/>
            <person name="Sedlacek I."/>
        </authorList>
    </citation>
    <scope>NUCLEOTIDE SEQUENCE</scope>
    <source>
        <strain evidence="2">CCM 7905</strain>
    </source>
</reference>
<dbReference type="RefSeq" id="WP_188542943.1">
    <property type="nucleotide sequence ID" value="NZ_BMCU01000001.1"/>
</dbReference>
<evidence type="ECO:0000313" key="2">
    <source>
        <dbReference type="EMBL" id="GGF92583.1"/>
    </source>
</evidence>
<organism evidence="2 3">
    <name type="scientific">Rhodococcoides trifolii</name>
    <dbReference type="NCBI Taxonomy" id="908250"/>
    <lineage>
        <taxon>Bacteria</taxon>
        <taxon>Bacillati</taxon>
        <taxon>Actinomycetota</taxon>
        <taxon>Actinomycetes</taxon>
        <taxon>Mycobacteriales</taxon>
        <taxon>Nocardiaceae</taxon>
        <taxon>Rhodococcoides</taxon>
    </lineage>
</organism>